<dbReference type="PROSITE" id="PS00086">
    <property type="entry name" value="CYTOCHROME_P450"/>
    <property type="match status" value="1"/>
</dbReference>
<evidence type="ECO:0000256" key="8">
    <source>
        <dbReference type="RuleBase" id="RU000461"/>
    </source>
</evidence>
<dbReference type="InterPro" id="IPR001128">
    <property type="entry name" value="Cyt_P450"/>
</dbReference>
<keyword evidence="2 7" id="KW-0349">Heme</keyword>
<dbReference type="GO" id="GO:0020037">
    <property type="term" value="F:heme binding"/>
    <property type="evidence" value="ECO:0007669"/>
    <property type="project" value="InterPro"/>
</dbReference>
<proteinExistence type="inferred from homology"/>
<evidence type="ECO:0000256" key="4">
    <source>
        <dbReference type="ARBA" id="ARBA00023002"/>
    </source>
</evidence>
<dbReference type="GO" id="GO:0004497">
    <property type="term" value="F:monooxygenase activity"/>
    <property type="evidence" value="ECO:0007669"/>
    <property type="project" value="UniProtKB-KW"/>
</dbReference>
<keyword evidence="3 7" id="KW-0479">Metal-binding</keyword>
<keyword evidence="9" id="KW-1133">Transmembrane helix</keyword>
<comment type="subcellular location">
    <subcellularLocation>
        <location evidence="1">Membrane</location>
        <topology evidence="1">Single-pass membrane protein</topology>
    </subcellularLocation>
</comment>
<sequence length="541" mass="60494">MELEGQSILVVYIPLLFALYIFTTQFIRKLRNLPPSPILDLPFIGHLYLLKKPLYRSLAQISHRYGPVTLLNFGSRPVLVVSSPSAAEDCLSRNDVVFANRPRLLAGKHLGYNYTSLVWSSYGDHWRNLRRISSIEILSGHKLQSLHEIRVDELRSTIRALSARAPGSAVDMKTAFFELTMNVVMRMIAGKRYYGENVEDAEEARQFREIAKESLRVSTSSTGDFLPVVRWLGLGGGEKEMIELQAKRDGFMQGLVEEGRRRSAGGGKPKTMIEMLLALQESEPQYYTDAMIRSLMLTSKTKMYWFFVSSTSDVLDRTGPCEVIDKKGRKDLDNNLLIAGTDTSAGTLEWALSLLLNHPHALKKAQAEIDAQVGNERLIEEADMSNLPYLRCIINETLRMYPAGPLLIPHQSSHPCAVGGHHVPAGTMLLVNVWAIHNDPANWDEPREFRPERFEGVDGYRDGFRFMPFGSGRRGCPGENLAVRVVGSALGALVQCFDWERVGKELVDMDEGIGLSMPKANPLMACCKPRSVVANLLSQIS</sequence>
<keyword evidence="11" id="KW-1185">Reference proteome</keyword>
<dbReference type="AlphaFoldDB" id="A0A5A7PTV3"/>
<comment type="caution">
    <text evidence="10">The sequence shown here is derived from an EMBL/GenBank/DDBJ whole genome shotgun (WGS) entry which is preliminary data.</text>
</comment>
<organism evidence="10 11">
    <name type="scientific">Striga asiatica</name>
    <name type="common">Asiatic witchweed</name>
    <name type="synonym">Buchnera asiatica</name>
    <dbReference type="NCBI Taxonomy" id="4170"/>
    <lineage>
        <taxon>Eukaryota</taxon>
        <taxon>Viridiplantae</taxon>
        <taxon>Streptophyta</taxon>
        <taxon>Embryophyta</taxon>
        <taxon>Tracheophyta</taxon>
        <taxon>Spermatophyta</taxon>
        <taxon>Magnoliopsida</taxon>
        <taxon>eudicotyledons</taxon>
        <taxon>Gunneridae</taxon>
        <taxon>Pentapetalae</taxon>
        <taxon>asterids</taxon>
        <taxon>lamiids</taxon>
        <taxon>Lamiales</taxon>
        <taxon>Orobanchaceae</taxon>
        <taxon>Buchnereae</taxon>
        <taxon>Striga</taxon>
    </lineage>
</organism>
<dbReference type="OrthoDB" id="1055148at2759"/>
<keyword evidence="6 8" id="KW-0503">Monooxygenase</keyword>
<evidence type="ECO:0000256" key="3">
    <source>
        <dbReference type="ARBA" id="ARBA00022723"/>
    </source>
</evidence>
<dbReference type="InterPro" id="IPR002401">
    <property type="entry name" value="Cyt_P450_E_grp-I"/>
</dbReference>
<evidence type="ECO:0000256" key="2">
    <source>
        <dbReference type="ARBA" id="ARBA00022617"/>
    </source>
</evidence>
<evidence type="ECO:0000256" key="5">
    <source>
        <dbReference type="ARBA" id="ARBA00023004"/>
    </source>
</evidence>
<dbReference type="GO" id="GO:0005506">
    <property type="term" value="F:iron ion binding"/>
    <property type="evidence" value="ECO:0007669"/>
    <property type="project" value="InterPro"/>
</dbReference>
<gene>
    <name evidence="10" type="ORF">STAS_12600</name>
</gene>
<evidence type="ECO:0000256" key="7">
    <source>
        <dbReference type="PIRSR" id="PIRSR602401-1"/>
    </source>
</evidence>
<dbReference type="PANTHER" id="PTHR47947:SF24">
    <property type="entry name" value="ISOFLAVONE 2'-HYDROXYLASE-LIKE"/>
    <property type="match status" value="1"/>
</dbReference>
<dbReference type="Gene3D" id="1.10.630.10">
    <property type="entry name" value="Cytochrome P450"/>
    <property type="match status" value="1"/>
</dbReference>
<comment type="similarity">
    <text evidence="8">Belongs to the cytochrome P450 family.</text>
</comment>
<keyword evidence="9" id="KW-0472">Membrane</keyword>
<dbReference type="SUPFAM" id="SSF48264">
    <property type="entry name" value="Cytochrome P450"/>
    <property type="match status" value="1"/>
</dbReference>
<dbReference type="InterPro" id="IPR036396">
    <property type="entry name" value="Cyt_P450_sf"/>
</dbReference>
<keyword evidence="5 7" id="KW-0408">Iron</keyword>
<evidence type="ECO:0000313" key="10">
    <source>
        <dbReference type="EMBL" id="GER36270.1"/>
    </source>
</evidence>
<feature type="binding site" description="axial binding residue" evidence="7">
    <location>
        <position position="476"/>
    </location>
    <ligand>
        <name>heme</name>
        <dbReference type="ChEBI" id="CHEBI:30413"/>
    </ligand>
    <ligandPart>
        <name>Fe</name>
        <dbReference type="ChEBI" id="CHEBI:18248"/>
    </ligandPart>
</feature>
<dbReference type="EMBL" id="BKCP01005117">
    <property type="protein sequence ID" value="GER36270.1"/>
    <property type="molecule type" value="Genomic_DNA"/>
</dbReference>
<dbReference type="InterPro" id="IPR017972">
    <property type="entry name" value="Cyt_P450_CS"/>
</dbReference>
<dbReference type="PRINTS" id="PR00463">
    <property type="entry name" value="EP450I"/>
</dbReference>
<dbReference type="GO" id="GO:0016705">
    <property type="term" value="F:oxidoreductase activity, acting on paired donors, with incorporation or reduction of molecular oxygen"/>
    <property type="evidence" value="ECO:0007669"/>
    <property type="project" value="InterPro"/>
</dbReference>
<dbReference type="Proteomes" id="UP000325081">
    <property type="component" value="Unassembled WGS sequence"/>
</dbReference>
<keyword evidence="9" id="KW-0812">Transmembrane</keyword>
<feature type="transmembrane region" description="Helical" evidence="9">
    <location>
        <begin position="6"/>
        <end position="23"/>
    </location>
</feature>
<protein>
    <submittedName>
        <fullName evidence="10">Cytochrome P450</fullName>
    </submittedName>
</protein>
<name>A0A5A7PTV3_STRAF</name>
<dbReference type="PRINTS" id="PR00385">
    <property type="entry name" value="P450"/>
</dbReference>
<evidence type="ECO:0000256" key="1">
    <source>
        <dbReference type="ARBA" id="ARBA00004167"/>
    </source>
</evidence>
<dbReference type="InterPro" id="IPR050651">
    <property type="entry name" value="Plant_Cytochrome_P450_Monoox"/>
</dbReference>
<dbReference type="PANTHER" id="PTHR47947">
    <property type="entry name" value="CYTOCHROME P450 82C3-RELATED"/>
    <property type="match status" value="1"/>
</dbReference>
<dbReference type="GO" id="GO:0016020">
    <property type="term" value="C:membrane"/>
    <property type="evidence" value="ECO:0007669"/>
    <property type="project" value="UniProtKB-SubCell"/>
</dbReference>
<accession>A0A5A7PTV3</accession>
<dbReference type="CDD" id="cd20653">
    <property type="entry name" value="CYP81"/>
    <property type="match status" value="1"/>
</dbReference>
<evidence type="ECO:0000256" key="9">
    <source>
        <dbReference type="SAM" id="Phobius"/>
    </source>
</evidence>
<reference evidence="11" key="1">
    <citation type="journal article" date="2019" name="Curr. Biol.">
        <title>Genome Sequence of Striga asiatica Provides Insight into the Evolution of Plant Parasitism.</title>
        <authorList>
            <person name="Yoshida S."/>
            <person name="Kim S."/>
            <person name="Wafula E.K."/>
            <person name="Tanskanen J."/>
            <person name="Kim Y.M."/>
            <person name="Honaas L."/>
            <person name="Yang Z."/>
            <person name="Spallek T."/>
            <person name="Conn C.E."/>
            <person name="Ichihashi Y."/>
            <person name="Cheong K."/>
            <person name="Cui S."/>
            <person name="Der J.P."/>
            <person name="Gundlach H."/>
            <person name="Jiao Y."/>
            <person name="Hori C."/>
            <person name="Ishida J.K."/>
            <person name="Kasahara H."/>
            <person name="Kiba T."/>
            <person name="Kim M.S."/>
            <person name="Koo N."/>
            <person name="Laohavisit A."/>
            <person name="Lee Y.H."/>
            <person name="Lumba S."/>
            <person name="McCourt P."/>
            <person name="Mortimer J.C."/>
            <person name="Mutuku J.M."/>
            <person name="Nomura T."/>
            <person name="Sasaki-Sekimoto Y."/>
            <person name="Seto Y."/>
            <person name="Wang Y."/>
            <person name="Wakatake T."/>
            <person name="Sakakibara H."/>
            <person name="Demura T."/>
            <person name="Yamaguchi S."/>
            <person name="Yoneyama K."/>
            <person name="Manabe R.I."/>
            <person name="Nelson D.C."/>
            <person name="Schulman A.H."/>
            <person name="Timko M.P."/>
            <person name="dePamphilis C.W."/>
            <person name="Choi D."/>
            <person name="Shirasu K."/>
        </authorList>
    </citation>
    <scope>NUCLEOTIDE SEQUENCE [LARGE SCALE GENOMIC DNA]</scope>
    <source>
        <strain evidence="11">cv. UVA1</strain>
    </source>
</reference>
<comment type="cofactor">
    <cofactor evidence="7">
        <name>heme</name>
        <dbReference type="ChEBI" id="CHEBI:30413"/>
    </cofactor>
</comment>
<keyword evidence="4 8" id="KW-0560">Oxidoreductase</keyword>
<evidence type="ECO:0000256" key="6">
    <source>
        <dbReference type="ARBA" id="ARBA00023033"/>
    </source>
</evidence>
<evidence type="ECO:0000313" key="11">
    <source>
        <dbReference type="Proteomes" id="UP000325081"/>
    </source>
</evidence>
<dbReference type="Pfam" id="PF00067">
    <property type="entry name" value="p450"/>
    <property type="match status" value="2"/>
</dbReference>